<sequence length="86" mass="9843">MELFHSFGKIYFTILAFIGVTVNADFYCVIGTLTREQMVFPSLRLLAPSSRSIEDDWLLRDAATRSEVQQLCKPRQPPRIPAPRDT</sequence>
<evidence type="ECO:0000313" key="2">
    <source>
        <dbReference type="EMBL" id="GCB61498.1"/>
    </source>
</evidence>
<keyword evidence="1" id="KW-0472">Membrane</keyword>
<evidence type="ECO:0000256" key="1">
    <source>
        <dbReference type="SAM" id="Phobius"/>
    </source>
</evidence>
<evidence type="ECO:0000313" key="3">
    <source>
        <dbReference type="Proteomes" id="UP000288216"/>
    </source>
</evidence>
<dbReference type="AlphaFoldDB" id="A0A401NKU1"/>
<proteinExistence type="predicted"/>
<gene>
    <name evidence="2" type="ORF">scyTo_0012928</name>
</gene>
<dbReference type="EMBL" id="BFAA01006402">
    <property type="protein sequence ID" value="GCB61498.1"/>
    <property type="molecule type" value="Genomic_DNA"/>
</dbReference>
<name>A0A401NKU1_SCYTO</name>
<organism evidence="2 3">
    <name type="scientific">Scyliorhinus torazame</name>
    <name type="common">Cloudy catshark</name>
    <name type="synonym">Catulus torazame</name>
    <dbReference type="NCBI Taxonomy" id="75743"/>
    <lineage>
        <taxon>Eukaryota</taxon>
        <taxon>Metazoa</taxon>
        <taxon>Chordata</taxon>
        <taxon>Craniata</taxon>
        <taxon>Vertebrata</taxon>
        <taxon>Chondrichthyes</taxon>
        <taxon>Elasmobranchii</taxon>
        <taxon>Galeomorphii</taxon>
        <taxon>Galeoidea</taxon>
        <taxon>Carcharhiniformes</taxon>
        <taxon>Scyliorhinidae</taxon>
        <taxon>Scyliorhinus</taxon>
    </lineage>
</organism>
<keyword evidence="1" id="KW-0812">Transmembrane</keyword>
<protein>
    <submittedName>
        <fullName evidence="2">Uncharacterized protein</fullName>
    </submittedName>
</protein>
<keyword evidence="3" id="KW-1185">Reference proteome</keyword>
<reference evidence="2 3" key="1">
    <citation type="journal article" date="2018" name="Nat. Ecol. Evol.">
        <title>Shark genomes provide insights into elasmobranch evolution and the origin of vertebrates.</title>
        <authorList>
            <person name="Hara Y"/>
            <person name="Yamaguchi K"/>
            <person name="Onimaru K"/>
            <person name="Kadota M"/>
            <person name="Koyanagi M"/>
            <person name="Keeley SD"/>
            <person name="Tatsumi K"/>
            <person name="Tanaka K"/>
            <person name="Motone F"/>
            <person name="Kageyama Y"/>
            <person name="Nozu R"/>
            <person name="Adachi N"/>
            <person name="Nishimura O"/>
            <person name="Nakagawa R"/>
            <person name="Tanegashima C"/>
            <person name="Kiyatake I"/>
            <person name="Matsumoto R"/>
            <person name="Murakumo K"/>
            <person name="Nishida K"/>
            <person name="Terakita A"/>
            <person name="Kuratani S"/>
            <person name="Sato K"/>
            <person name="Hyodo S Kuraku.S."/>
        </authorList>
    </citation>
    <scope>NUCLEOTIDE SEQUENCE [LARGE SCALE GENOMIC DNA]</scope>
</reference>
<comment type="caution">
    <text evidence="2">The sequence shown here is derived from an EMBL/GenBank/DDBJ whole genome shotgun (WGS) entry which is preliminary data.</text>
</comment>
<dbReference type="Proteomes" id="UP000288216">
    <property type="component" value="Unassembled WGS sequence"/>
</dbReference>
<feature type="transmembrane region" description="Helical" evidence="1">
    <location>
        <begin position="12"/>
        <end position="34"/>
    </location>
</feature>
<keyword evidence="1" id="KW-1133">Transmembrane helix</keyword>
<accession>A0A401NKU1</accession>